<dbReference type="InParanoid" id="W4KN74"/>
<dbReference type="KEGG" id="hir:HETIRDRAFT_412936"/>
<dbReference type="Proteomes" id="UP000030671">
    <property type="component" value="Unassembled WGS sequence"/>
</dbReference>
<organism evidence="2 3">
    <name type="scientific">Heterobasidion irregulare (strain TC 32-1)</name>
    <dbReference type="NCBI Taxonomy" id="747525"/>
    <lineage>
        <taxon>Eukaryota</taxon>
        <taxon>Fungi</taxon>
        <taxon>Dikarya</taxon>
        <taxon>Basidiomycota</taxon>
        <taxon>Agaricomycotina</taxon>
        <taxon>Agaricomycetes</taxon>
        <taxon>Russulales</taxon>
        <taxon>Bondarzewiaceae</taxon>
        <taxon>Heterobasidion</taxon>
        <taxon>Heterobasidion annosum species complex</taxon>
    </lineage>
</organism>
<sequence length="173" mass="17987">MLALKTSPLYEITRESDLASIGTHSTSHLVASLAISGCSTLTVPVWDHNNMRPPHNSQPSVGPVIPSATDAHTIQAGTTLGQDLAAFTGPIMPSASHACETEAGMLFSQDLAASAGPIMPSATDPHETEASASFGQDPVAPSVNNVDLDNGHLLPLSAISVRKDISLYIVQHT</sequence>
<gene>
    <name evidence="2" type="ORF">HETIRDRAFT_412936</name>
</gene>
<protein>
    <submittedName>
        <fullName evidence="2">Uncharacterized protein</fullName>
    </submittedName>
</protein>
<dbReference type="HOGENOM" id="CLU_1547784_0_0_1"/>
<evidence type="ECO:0000313" key="2">
    <source>
        <dbReference type="EMBL" id="ETW86506.1"/>
    </source>
</evidence>
<dbReference type="EMBL" id="KI925454">
    <property type="protein sequence ID" value="ETW86506.1"/>
    <property type="molecule type" value="Genomic_DNA"/>
</dbReference>
<evidence type="ECO:0000313" key="3">
    <source>
        <dbReference type="Proteomes" id="UP000030671"/>
    </source>
</evidence>
<dbReference type="AlphaFoldDB" id="W4KN74"/>
<feature type="region of interest" description="Disordered" evidence="1">
    <location>
        <begin position="119"/>
        <end position="138"/>
    </location>
</feature>
<keyword evidence="3" id="KW-1185">Reference proteome</keyword>
<accession>W4KN74</accession>
<proteinExistence type="predicted"/>
<dbReference type="GeneID" id="20673081"/>
<evidence type="ECO:0000256" key="1">
    <source>
        <dbReference type="SAM" id="MobiDB-lite"/>
    </source>
</evidence>
<dbReference type="RefSeq" id="XP_009540522.1">
    <property type="nucleotide sequence ID" value="XM_009542227.1"/>
</dbReference>
<reference evidence="2 3" key="1">
    <citation type="journal article" date="2012" name="New Phytol.">
        <title>Insight into trade-off between wood decay and parasitism from the genome of a fungal forest pathogen.</title>
        <authorList>
            <person name="Olson A."/>
            <person name="Aerts A."/>
            <person name="Asiegbu F."/>
            <person name="Belbahri L."/>
            <person name="Bouzid O."/>
            <person name="Broberg A."/>
            <person name="Canback B."/>
            <person name="Coutinho P.M."/>
            <person name="Cullen D."/>
            <person name="Dalman K."/>
            <person name="Deflorio G."/>
            <person name="van Diepen L.T."/>
            <person name="Dunand C."/>
            <person name="Duplessis S."/>
            <person name="Durling M."/>
            <person name="Gonthier P."/>
            <person name="Grimwood J."/>
            <person name="Fossdal C.G."/>
            <person name="Hansson D."/>
            <person name="Henrissat B."/>
            <person name="Hietala A."/>
            <person name="Himmelstrand K."/>
            <person name="Hoffmeister D."/>
            <person name="Hogberg N."/>
            <person name="James T.Y."/>
            <person name="Karlsson M."/>
            <person name="Kohler A."/>
            <person name="Kues U."/>
            <person name="Lee Y.H."/>
            <person name="Lin Y.C."/>
            <person name="Lind M."/>
            <person name="Lindquist E."/>
            <person name="Lombard V."/>
            <person name="Lucas S."/>
            <person name="Lunden K."/>
            <person name="Morin E."/>
            <person name="Murat C."/>
            <person name="Park J."/>
            <person name="Raffaello T."/>
            <person name="Rouze P."/>
            <person name="Salamov A."/>
            <person name="Schmutz J."/>
            <person name="Solheim H."/>
            <person name="Stahlberg J."/>
            <person name="Velez H."/>
            <person name="de Vries R.P."/>
            <person name="Wiebenga A."/>
            <person name="Woodward S."/>
            <person name="Yakovlev I."/>
            <person name="Garbelotto M."/>
            <person name="Martin F."/>
            <person name="Grigoriev I.V."/>
            <person name="Stenlid J."/>
        </authorList>
    </citation>
    <scope>NUCLEOTIDE SEQUENCE [LARGE SCALE GENOMIC DNA]</scope>
    <source>
        <strain evidence="2 3">TC 32-1</strain>
    </source>
</reference>
<name>W4KN74_HETIT</name>